<organism evidence="1 2">
    <name type="scientific">Lentzea guizhouensis</name>
    <dbReference type="NCBI Taxonomy" id="1586287"/>
    <lineage>
        <taxon>Bacteria</taxon>
        <taxon>Bacillati</taxon>
        <taxon>Actinomycetota</taxon>
        <taxon>Actinomycetes</taxon>
        <taxon>Pseudonocardiales</taxon>
        <taxon>Pseudonocardiaceae</taxon>
        <taxon>Lentzea</taxon>
    </lineage>
</organism>
<reference evidence="1 2" key="1">
    <citation type="submission" date="2016-07" db="EMBL/GenBank/DDBJ databases">
        <title>Complete genome sequence of the Lentzea guizhouensis DHS C013.</title>
        <authorList>
            <person name="Cao C."/>
        </authorList>
    </citation>
    <scope>NUCLEOTIDE SEQUENCE [LARGE SCALE GENOMIC DNA]</scope>
    <source>
        <strain evidence="1 2">DHS C013</strain>
    </source>
</reference>
<proteinExistence type="predicted"/>
<dbReference type="AlphaFoldDB" id="A0A1B2HJJ0"/>
<evidence type="ECO:0000313" key="2">
    <source>
        <dbReference type="Proteomes" id="UP000093053"/>
    </source>
</evidence>
<dbReference type="EMBL" id="CP016793">
    <property type="protein sequence ID" value="ANZ37883.1"/>
    <property type="molecule type" value="Genomic_DNA"/>
</dbReference>
<dbReference type="Proteomes" id="UP000093053">
    <property type="component" value="Chromosome"/>
</dbReference>
<dbReference type="KEGG" id="led:BBK82_19280"/>
<dbReference type="RefSeq" id="WP_065916243.1">
    <property type="nucleotide sequence ID" value="NZ_CP016793.1"/>
</dbReference>
<keyword evidence="2" id="KW-1185">Reference proteome</keyword>
<sequence>MWPELDVDGRFHTTLADSDDHLDLYPRLAQARGAMANSIHAHEHHPLLVAVLPDDDGVVRSRWRL</sequence>
<dbReference type="OrthoDB" id="286090at2"/>
<protein>
    <submittedName>
        <fullName evidence="1">Uncharacterized protein</fullName>
    </submittedName>
</protein>
<accession>A0A1B2HJJ0</accession>
<evidence type="ECO:0000313" key="1">
    <source>
        <dbReference type="EMBL" id="ANZ37883.1"/>
    </source>
</evidence>
<gene>
    <name evidence="1" type="ORF">BBK82_19280</name>
</gene>
<name>A0A1B2HJJ0_9PSEU</name>